<gene>
    <name evidence="3" type="ORF">A2966_03655</name>
</gene>
<keyword evidence="2" id="KW-1133">Transmembrane helix</keyword>
<dbReference type="EMBL" id="MGAR01000015">
    <property type="protein sequence ID" value="OGK52060.1"/>
    <property type="molecule type" value="Genomic_DNA"/>
</dbReference>
<keyword evidence="2" id="KW-0472">Membrane</keyword>
<evidence type="ECO:0008006" key="5">
    <source>
        <dbReference type="Google" id="ProtNLM"/>
    </source>
</evidence>
<organism evidence="3 4">
    <name type="scientific">Candidatus Roizmanbacteria bacterium RIFCSPLOWO2_01_FULL_41_22</name>
    <dbReference type="NCBI Taxonomy" id="1802067"/>
    <lineage>
        <taxon>Bacteria</taxon>
        <taxon>Candidatus Roizmaniibacteriota</taxon>
    </lineage>
</organism>
<accession>A0A1F7J8Y4</accession>
<evidence type="ECO:0000313" key="4">
    <source>
        <dbReference type="Proteomes" id="UP000176480"/>
    </source>
</evidence>
<dbReference type="NCBIfam" id="TIGR02532">
    <property type="entry name" value="IV_pilin_GFxxxE"/>
    <property type="match status" value="1"/>
</dbReference>
<dbReference type="AlphaFoldDB" id="A0A1F7J8Y4"/>
<reference evidence="3 4" key="1">
    <citation type="journal article" date="2016" name="Nat. Commun.">
        <title>Thousands of microbial genomes shed light on interconnected biogeochemical processes in an aquifer system.</title>
        <authorList>
            <person name="Anantharaman K."/>
            <person name="Brown C.T."/>
            <person name="Hug L.A."/>
            <person name="Sharon I."/>
            <person name="Castelle C.J."/>
            <person name="Probst A.J."/>
            <person name="Thomas B.C."/>
            <person name="Singh A."/>
            <person name="Wilkins M.J."/>
            <person name="Karaoz U."/>
            <person name="Brodie E.L."/>
            <person name="Williams K.H."/>
            <person name="Hubbard S.S."/>
            <person name="Banfield J.F."/>
        </authorList>
    </citation>
    <scope>NUCLEOTIDE SEQUENCE [LARGE SCALE GENOMIC DNA]</scope>
</reference>
<dbReference type="GO" id="GO:0015628">
    <property type="term" value="P:protein secretion by the type II secretion system"/>
    <property type="evidence" value="ECO:0007669"/>
    <property type="project" value="InterPro"/>
</dbReference>
<dbReference type="Pfam" id="PF07963">
    <property type="entry name" value="N_methyl"/>
    <property type="match status" value="1"/>
</dbReference>
<protein>
    <recommendedName>
        <fullName evidence="5">Type II secretion system protein GspG C-terminal domain-containing protein</fullName>
    </recommendedName>
</protein>
<dbReference type="InterPro" id="IPR012902">
    <property type="entry name" value="N_methyl_site"/>
</dbReference>
<keyword evidence="2" id="KW-0812">Transmembrane</keyword>
<keyword evidence="1" id="KW-0488">Methylation</keyword>
<dbReference type="Proteomes" id="UP000176480">
    <property type="component" value="Unassembled WGS sequence"/>
</dbReference>
<dbReference type="PRINTS" id="PR00813">
    <property type="entry name" value="BCTERIALGSPG"/>
</dbReference>
<dbReference type="InterPro" id="IPR045584">
    <property type="entry name" value="Pilin-like"/>
</dbReference>
<evidence type="ECO:0000256" key="2">
    <source>
        <dbReference type="SAM" id="Phobius"/>
    </source>
</evidence>
<dbReference type="GO" id="GO:0015627">
    <property type="term" value="C:type II protein secretion system complex"/>
    <property type="evidence" value="ECO:0007669"/>
    <property type="project" value="InterPro"/>
</dbReference>
<evidence type="ECO:0000256" key="1">
    <source>
        <dbReference type="ARBA" id="ARBA00022481"/>
    </source>
</evidence>
<sequence>MIFKLFNLKKGFTLLEMLIVIAIIGALIPLSITGYNNGLINSRNTRRKADLRLIEKSLALYYADNNGIYPETIGNQWWGTCVGHGEFSVEGANGYIPNLAPRYLQKLPRDPRENINTNNGTGGNDLGGCSANNPSDYACYAYWSNGVDFKVVADCTPEGSNVDQDSFADPARNGRWAIYSSGARAEAIPL</sequence>
<feature type="transmembrane region" description="Helical" evidence="2">
    <location>
        <begin position="12"/>
        <end position="32"/>
    </location>
</feature>
<comment type="caution">
    <text evidence="3">The sequence shown here is derived from an EMBL/GenBank/DDBJ whole genome shotgun (WGS) entry which is preliminary data.</text>
</comment>
<dbReference type="SUPFAM" id="SSF54523">
    <property type="entry name" value="Pili subunits"/>
    <property type="match status" value="1"/>
</dbReference>
<dbReference type="InterPro" id="IPR000983">
    <property type="entry name" value="Bac_GSPG_pilin"/>
</dbReference>
<name>A0A1F7J8Y4_9BACT</name>
<evidence type="ECO:0000313" key="3">
    <source>
        <dbReference type="EMBL" id="OGK52060.1"/>
    </source>
</evidence>
<proteinExistence type="predicted"/>
<dbReference type="Gene3D" id="3.30.700.10">
    <property type="entry name" value="Glycoprotein, Type 4 Pilin"/>
    <property type="match status" value="1"/>
</dbReference>
<dbReference type="STRING" id="1802067.A2966_03655"/>